<dbReference type="Proteomes" id="UP001500979">
    <property type="component" value="Unassembled WGS sequence"/>
</dbReference>
<dbReference type="SUPFAM" id="SSF46785">
    <property type="entry name" value="Winged helix' DNA-binding domain"/>
    <property type="match status" value="1"/>
</dbReference>
<dbReference type="CDD" id="cd07153">
    <property type="entry name" value="Fur_like"/>
    <property type="match status" value="1"/>
</dbReference>
<evidence type="ECO:0000256" key="3">
    <source>
        <dbReference type="ARBA" id="ARBA00011738"/>
    </source>
</evidence>
<dbReference type="Gene3D" id="3.30.1490.190">
    <property type="match status" value="1"/>
</dbReference>
<keyword evidence="5" id="KW-0678">Repressor</keyword>
<sequence length="168" mass="17908">MVIISAMRARTGEDPTSAGAGARDRGSVDPLAHRTRQRRAVFRALSGRRGFVSAHDLYDAMRSAGDHIGLATVYRSLHALVASGHAETFHDDTGVQLFCVLAPAGRGYRLACRVCHRRVPIEVAPVESWAADLAADHEFTDVHLVFELTGLCSACSSPQPEAAASGDG</sequence>
<keyword evidence="6" id="KW-0479">Metal-binding</keyword>
<keyword evidence="8" id="KW-0805">Transcription regulation</keyword>
<evidence type="ECO:0000256" key="2">
    <source>
        <dbReference type="ARBA" id="ARBA00007957"/>
    </source>
</evidence>
<dbReference type="Pfam" id="PF01475">
    <property type="entry name" value="FUR"/>
    <property type="match status" value="1"/>
</dbReference>
<dbReference type="InterPro" id="IPR043135">
    <property type="entry name" value="Fur_C"/>
</dbReference>
<dbReference type="InterPro" id="IPR002481">
    <property type="entry name" value="FUR"/>
</dbReference>
<proteinExistence type="inferred from homology"/>
<dbReference type="InterPro" id="IPR036388">
    <property type="entry name" value="WH-like_DNA-bd_sf"/>
</dbReference>
<evidence type="ECO:0000313" key="13">
    <source>
        <dbReference type="Proteomes" id="UP001500979"/>
    </source>
</evidence>
<keyword evidence="4" id="KW-0963">Cytoplasm</keyword>
<dbReference type="PANTHER" id="PTHR33202:SF2">
    <property type="entry name" value="FERRIC UPTAKE REGULATION PROTEIN"/>
    <property type="match status" value="1"/>
</dbReference>
<keyword evidence="7" id="KW-0862">Zinc</keyword>
<dbReference type="InterPro" id="IPR036390">
    <property type="entry name" value="WH_DNA-bd_sf"/>
</dbReference>
<dbReference type="EMBL" id="BAAAUX010000011">
    <property type="protein sequence ID" value="GAA2787588.1"/>
    <property type="molecule type" value="Genomic_DNA"/>
</dbReference>
<evidence type="ECO:0000256" key="1">
    <source>
        <dbReference type="ARBA" id="ARBA00004496"/>
    </source>
</evidence>
<dbReference type="PANTHER" id="PTHR33202">
    <property type="entry name" value="ZINC UPTAKE REGULATION PROTEIN"/>
    <property type="match status" value="1"/>
</dbReference>
<dbReference type="Gene3D" id="1.10.10.10">
    <property type="entry name" value="Winged helix-like DNA-binding domain superfamily/Winged helix DNA-binding domain"/>
    <property type="match status" value="1"/>
</dbReference>
<comment type="similarity">
    <text evidence="2">Belongs to the Fur family.</text>
</comment>
<organism evidence="12 13">
    <name type="scientific">Saccharopolyspora taberi</name>
    <dbReference type="NCBI Taxonomy" id="60895"/>
    <lineage>
        <taxon>Bacteria</taxon>
        <taxon>Bacillati</taxon>
        <taxon>Actinomycetota</taxon>
        <taxon>Actinomycetes</taxon>
        <taxon>Pseudonocardiales</taxon>
        <taxon>Pseudonocardiaceae</taxon>
        <taxon>Saccharopolyspora</taxon>
    </lineage>
</organism>
<evidence type="ECO:0000256" key="8">
    <source>
        <dbReference type="ARBA" id="ARBA00023015"/>
    </source>
</evidence>
<accession>A0ABN3VAX8</accession>
<protein>
    <submittedName>
        <fullName evidence="12">Transcriptional repressor</fullName>
    </submittedName>
</protein>
<name>A0ABN3VAX8_9PSEU</name>
<evidence type="ECO:0000256" key="7">
    <source>
        <dbReference type="ARBA" id="ARBA00022833"/>
    </source>
</evidence>
<evidence type="ECO:0000313" key="12">
    <source>
        <dbReference type="EMBL" id="GAA2787588.1"/>
    </source>
</evidence>
<comment type="subcellular location">
    <subcellularLocation>
        <location evidence="1">Cytoplasm</location>
    </subcellularLocation>
</comment>
<evidence type="ECO:0000256" key="6">
    <source>
        <dbReference type="ARBA" id="ARBA00022723"/>
    </source>
</evidence>
<reference evidence="12 13" key="1">
    <citation type="journal article" date="2019" name="Int. J. Syst. Evol. Microbiol.">
        <title>The Global Catalogue of Microorganisms (GCM) 10K type strain sequencing project: providing services to taxonomists for standard genome sequencing and annotation.</title>
        <authorList>
            <consortium name="The Broad Institute Genomics Platform"/>
            <consortium name="The Broad Institute Genome Sequencing Center for Infectious Disease"/>
            <person name="Wu L."/>
            <person name="Ma J."/>
        </authorList>
    </citation>
    <scope>NUCLEOTIDE SEQUENCE [LARGE SCALE GENOMIC DNA]</scope>
    <source>
        <strain evidence="12 13">JCM 9383</strain>
    </source>
</reference>
<evidence type="ECO:0000256" key="10">
    <source>
        <dbReference type="ARBA" id="ARBA00023163"/>
    </source>
</evidence>
<keyword evidence="10" id="KW-0804">Transcription</keyword>
<keyword evidence="9" id="KW-0238">DNA-binding</keyword>
<evidence type="ECO:0000256" key="11">
    <source>
        <dbReference type="SAM" id="MobiDB-lite"/>
    </source>
</evidence>
<comment type="caution">
    <text evidence="12">The sequence shown here is derived from an EMBL/GenBank/DDBJ whole genome shotgun (WGS) entry which is preliminary data.</text>
</comment>
<evidence type="ECO:0000256" key="4">
    <source>
        <dbReference type="ARBA" id="ARBA00022490"/>
    </source>
</evidence>
<feature type="region of interest" description="Disordered" evidence="11">
    <location>
        <begin position="7"/>
        <end position="33"/>
    </location>
</feature>
<evidence type="ECO:0000256" key="9">
    <source>
        <dbReference type="ARBA" id="ARBA00023125"/>
    </source>
</evidence>
<comment type="subunit">
    <text evidence="3">Homodimer.</text>
</comment>
<gene>
    <name evidence="12" type="ORF">GCM10010470_22570</name>
</gene>
<evidence type="ECO:0000256" key="5">
    <source>
        <dbReference type="ARBA" id="ARBA00022491"/>
    </source>
</evidence>
<keyword evidence="13" id="KW-1185">Reference proteome</keyword>